<gene>
    <name evidence="1" type="ORF">COCHEDRAFT_1214557</name>
</gene>
<evidence type="ECO:0000313" key="1">
    <source>
        <dbReference type="EMBL" id="EMD91192.1"/>
    </source>
</evidence>
<protein>
    <submittedName>
        <fullName evidence="1">Uncharacterized protein</fullName>
    </submittedName>
</protein>
<dbReference type="OrthoDB" id="3694323at2759"/>
<dbReference type="AlphaFoldDB" id="M2UTJ4"/>
<dbReference type="EMBL" id="KB445577">
    <property type="protein sequence ID" value="EMD91192.1"/>
    <property type="molecule type" value="Genomic_DNA"/>
</dbReference>
<accession>M2UTJ4</accession>
<proteinExistence type="predicted"/>
<evidence type="ECO:0000313" key="2">
    <source>
        <dbReference type="Proteomes" id="UP000016936"/>
    </source>
</evidence>
<sequence length="175" mass="19358">MDYSISLRNMVTGSTVFGYNTLPECASSCKILQASEANCVPPAAPVSNHFTYQDCVCQSTYLASLHKSGAICHEACDDEDNELIHQSYNRMCGQSDIPETTNSYSTPTTNLSTLTTIYTTLVTIQTPTMSAPPPQQTHIEAIKDQEQWYIGEMVTPYKRTPDEPVGYNETENTLP</sequence>
<name>M2UTJ4_COCH5</name>
<reference evidence="2" key="2">
    <citation type="journal article" date="2013" name="PLoS Genet.">
        <title>Comparative genome structure, secondary metabolite, and effector coding capacity across Cochliobolus pathogens.</title>
        <authorList>
            <person name="Condon B.J."/>
            <person name="Leng Y."/>
            <person name="Wu D."/>
            <person name="Bushley K.E."/>
            <person name="Ohm R.A."/>
            <person name="Otillar R."/>
            <person name="Martin J."/>
            <person name="Schackwitz W."/>
            <person name="Grimwood J."/>
            <person name="MohdZainudin N."/>
            <person name="Xue C."/>
            <person name="Wang R."/>
            <person name="Manning V.A."/>
            <person name="Dhillon B."/>
            <person name="Tu Z.J."/>
            <person name="Steffenson B.J."/>
            <person name="Salamov A."/>
            <person name="Sun H."/>
            <person name="Lowry S."/>
            <person name="LaButti K."/>
            <person name="Han J."/>
            <person name="Copeland A."/>
            <person name="Lindquist E."/>
            <person name="Barry K."/>
            <person name="Schmutz J."/>
            <person name="Baker S.E."/>
            <person name="Ciuffetti L.M."/>
            <person name="Grigoriev I.V."/>
            <person name="Zhong S."/>
            <person name="Turgeon B.G."/>
        </authorList>
    </citation>
    <scope>NUCLEOTIDE SEQUENCE [LARGE SCALE GENOMIC DNA]</scope>
    <source>
        <strain evidence="2">C5 / ATCC 48332 / race O</strain>
    </source>
</reference>
<dbReference type="Proteomes" id="UP000016936">
    <property type="component" value="Unassembled WGS sequence"/>
</dbReference>
<reference evidence="1 2" key="1">
    <citation type="journal article" date="2012" name="PLoS Pathog.">
        <title>Diverse lifestyles and strategies of plant pathogenesis encoded in the genomes of eighteen Dothideomycetes fungi.</title>
        <authorList>
            <person name="Ohm R.A."/>
            <person name="Feau N."/>
            <person name="Henrissat B."/>
            <person name="Schoch C.L."/>
            <person name="Horwitz B.A."/>
            <person name="Barry K.W."/>
            <person name="Condon B.J."/>
            <person name="Copeland A.C."/>
            <person name="Dhillon B."/>
            <person name="Glaser F."/>
            <person name="Hesse C.N."/>
            <person name="Kosti I."/>
            <person name="LaButti K."/>
            <person name="Lindquist E.A."/>
            <person name="Lucas S."/>
            <person name="Salamov A.A."/>
            <person name="Bradshaw R.E."/>
            <person name="Ciuffetti L."/>
            <person name="Hamelin R.C."/>
            <person name="Kema G.H.J."/>
            <person name="Lawrence C."/>
            <person name="Scott J.A."/>
            <person name="Spatafora J.W."/>
            <person name="Turgeon B.G."/>
            <person name="de Wit P.J.G.M."/>
            <person name="Zhong S."/>
            <person name="Goodwin S.B."/>
            <person name="Grigoriev I.V."/>
        </authorList>
    </citation>
    <scope>NUCLEOTIDE SEQUENCE [LARGE SCALE GENOMIC DNA]</scope>
    <source>
        <strain evidence="2">C5 / ATCC 48332 / race O</strain>
    </source>
</reference>
<keyword evidence="2" id="KW-1185">Reference proteome</keyword>
<dbReference type="HOGENOM" id="CLU_1532396_0_0_1"/>
<organism evidence="1 2">
    <name type="scientific">Cochliobolus heterostrophus (strain C5 / ATCC 48332 / race O)</name>
    <name type="common">Southern corn leaf blight fungus</name>
    <name type="synonym">Bipolaris maydis</name>
    <dbReference type="NCBI Taxonomy" id="701091"/>
    <lineage>
        <taxon>Eukaryota</taxon>
        <taxon>Fungi</taxon>
        <taxon>Dikarya</taxon>
        <taxon>Ascomycota</taxon>
        <taxon>Pezizomycotina</taxon>
        <taxon>Dothideomycetes</taxon>
        <taxon>Pleosporomycetidae</taxon>
        <taxon>Pleosporales</taxon>
        <taxon>Pleosporineae</taxon>
        <taxon>Pleosporaceae</taxon>
        <taxon>Bipolaris</taxon>
    </lineage>
</organism>